<evidence type="ECO:0000256" key="13">
    <source>
        <dbReference type="PIRSR" id="PIRSR001461-2"/>
    </source>
</evidence>
<dbReference type="GO" id="GO:0046872">
    <property type="term" value="F:metal ion binding"/>
    <property type="evidence" value="ECO:0007669"/>
    <property type="project" value="UniProtKB-UniRule"/>
</dbReference>
<comment type="catalytic activity">
    <reaction evidence="1 10 11">
        <text>D-ribulose 5-phosphate = D-xylulose 5-phosphate</text>
        <dbReference type="Rhea" id="RHEA:13677"/>
        <dbReference type="ChEBI" id="CHEBI:57737"/>
        <dbReference type="ChEBI" id="CHEBI:58121"/>
        <dbReference type="EC" id="5.1.3.1"/>
    </reaction>
</comment>
<proteinExistence type="inferred from homology"/>
<dbReference type="GO" id="GO:0005737">
    <property type="term" value="C:cytoplasm"/>
    <property type="evidence" value="ECO:0007669"/>
    <property type="project" value="UniProtKB-ARBA"/>
</dbReference>
<comment type="similarity">
    <text evidence="6 10 11">Belongs to the ribulose-phosphate 3-epimerase family.</text>
</comment>
<dbReference type="InterPro" id="IPR011060">
    <property type="entry name" value="RibuloseP-bd_barrel"/>
</dbReference>
<dbReference type="Gene3D" id="3.20.20.70">
    <property type="entry name" value="Aldolase class I"/>
    <property type="match status" value="1"/>
</dbReference>
<evidence type="ECO:0000256" key="10">
    <source>
        <dbReference type="HAMAP-Rule" id="MF_02227"/>
    </source>
</evidence>
<keyword evidence="10 11" id="KW-0119">Carbohydrate metabolism</keyword>
<feature type="binding site" evidence="10 14">
    <location>
        <position position="66"/>
    </location>
    <ligand>
        <name>substrate</name>
    </ligand>
</feature>
<feature type="binding site" evidence="10 14">
    <location>
        <begin position="142"/>
        <end position="145"/>
    </location>
    <ligand>
        <name>substrate</name>
    </ligand>
</feature>
<feature type="active site" description="Proton acceptor" evidence="10 12">
    <location>
        <position position="34"/>
    </location>
</feature>
<evidence type="ECO:0000256" key="4">
    <source>
        <dbReference type="ARBA" id="ARBA00001947"/>
    </source>
</evidence>
<dbReference type="InterPro" id="IPR013785">
    <property type="entry name" value="Aldolase_TIM"/>
</dbReference>
<evidence type="ECO:0000256" key="3">
    <source>
        <dbReference type="ARBA" id="ARBA00001941"/>
    </source>
</evidence>
<dbReference type="CDD" id="cd00429">
    <property type="entry name" value="RPE"/>
    <property type="match status" value="1"/>
</dbReference>
<evidence type="ECO:0000256" key="6">
    <source>
        <dbReference type="ARBA" id="ARBA00009541"/>
    </source>
</evidence>
<dbReference type="HAMAP" id="MF_02227">
    <property type="entry name" value="RPE"/>
    <property type="match status" value="1"/>
</dbReference>
<dbReference type="AlphaFoldDB" id="A0A1V5SZF9"/>
<keyword evidence="13" id="KW-0464">Manganese</keyword>
<evidence type="ECO:0000256" key="5">
    <source>
        <dbReference type="ARBA" id="ARBA00001954"/>
    </source>
</evidence>
<feature type="binding site" evidence="10">
    <location>
        <begin position="175"/>
        <end position="177"/>
    </location>
    <ligand>
        <name>substrate</name>
    </ligand>
</feature>
<comment type="cofactor">
    <cofactor evidence="10 13">
        <name>a divalent metal cation</name>
        <dbReference type="ChEBI" id="CHEBI:60240"/>
    </cofactor>
    <text evidence="10 13">Binds 1 divalent metal cation per subunit.</text>
</comment>
<feature type="binding site" evidence="10 13">
    <location>
        <position position="34"/>
    </location>
    <ligand>
        <name>a divalent metal cation</name>
        <dbReference type="ChEBI" id="CHEBI:60240"/>
    </ligand>
</feature>
<dbReference type="EC" id="5.1.3.1" evidence="7 10"/>
<dbReference type="PANTHER" id="PTHR11749">
    <property type="entry name" value="RIBULOSE-5-PHOSPHATE-3-EPIMERASE"/>
    <property type="match status" value="1"/>
</dbReference>
<organism evidence="15">
    <name type="scientific">Candidatus Atribacter allofermentans</name>
    <dbReference type="NCBI Taxonomy" id="1852833"/>
    <lineage>
        <taxon>Bacteria</taxon>
        <taxon>Pseudomonadati</taxon>
        <taxon>Atribacterota</taxon>
        <taxon>Atribacteria</taxon>
        <taxon>Atribacterales</taxon>
        <taxon>Atribacteraceae</taxon>
        <taxon>Atribacter</taxon>
    </lineage>
</organism>
<evidence type="ECO:0000256" key="12">
    <source>
        <dbReference type="PIRSR" id="PIRSR001461-1"/>
    </source>
</evidence>
<dbReference type="Proteomes" id="UP000485569">
    <property type="component" value="Unassembled WGS sequence"/>
</dbReference>
<evidence type="ECO:0000256" key="9">
    <source>
        <dbReference type="ARBA" id="ARBA00023235"/>
    </source>
</evidence>
<dbReference type="Pfam" id="PF00834">
    <property type="entry name" value="Ribul_P_3_epim"/>
    <property type="match status" value="1"/>
</dbReference>
<feature type="binding site" evidence="10 13">
    <location>
        <position position="66"/>
    </location>
    <ligand>
        <name>a divalent metal cation</name>
        <dbReference type="ChEBI" id="CHEBI:60240"/>
    </ligand>
</feature>
<feature type="binding site" evidence="10 14">
    <location>
        <begin position="197"/>
        <end position="198"/>
    </location>
    <ligand>
        <name>substrate</name>
    </ligand>
</feature>
<dbReference type="InterPro" id="IPR000056">
    <property type="entry name" value="Ribul_P_3_epim-like"/>
</dbReference>
<dbReference type="NCBIfam" id="NF004076">
    <property type="entry name" value="PRK05581.1-4"/>
    <property type="match status" value="1"/>
</dbReference>
<keyword evidence="13" id="KW-0170">Cobalt</keyword>
<feature type="active site" description="Proton donor" evidence="10 12">
    <location>
        <position position="175"/>
    </location>
</feature>
<comment type="function">
    <text evidence="10">Catalyzes the reversible epimerization of D-ribulose 5-phosphate to D-xylulose 5-phosphate.</text>
</comment>
<feature type="binding site" evidence="10 13">
    <location>
        <position position="32"/>
    </location>
    <ligand>
        <name>a divalent metal cation</name>
        <dbReference type="ChEBI" id="CHEBI:60240"/>
    </ligand>
</feature>
<comment type="cofactor">
    <cofactor evidence="5">
        <name>Fe(2+)</name>
        <dbReference type="ChEBI" id="CHEBI:29033"/>
    </cofactor>
</comment>
<dbReference type="GO" id="GO:0004750">
    <property type="term" value="F:D-ribulose-phosphate 3-epimerase activity"/>
    <property type="evidence" value="ECO:0007669"/>
    <property type="project" value="UniProtKB-UniRule"/>
</dbReference>
<evidence type="ECO:0000256" key="7">
    <source>
        <dbReference type="ARBA" id="ARBA00013188"/>
    </source>
</evidence>
<dbReference type="NCBIfam" id="TIGR01163">
    <property type="entry name" value="rpe"/>
    <property type="match status" value="1"/>
</dbReference>
<dbReference type="GO" id="GO:0019323">
    <property type="term" value="P:pentose catabolic process"/>
    <property type="evidence" value="ECO:0007669"/>
    <property type="project" value="UniProtKB-UniRule"/>
</dbReference>
<evidence type="ECO:0000256" key="8">
    <source>
        <dbReference type="ARBA" id="ARBA00022723"/>
    </source>
</evidence>
<evidence type="ECO:0000313" key="15">
    <source>
        <dbReference type="EMBL" id="OQA59744.1"/>
    </source>
</evidence>
<comment type="caution">
    <text evidence="15">The sequence shown here is derived from an EMBL/GenBank/DDBJ whole genome shotgun (WGS) entry which is preliminary data.</text>
</comment>
<reference evidence="15" key="1">
    <citation type="submission" date="2017-02" db="EMBL/GenBank/DDBJ databases">
        <title>Delving into the versatile metabolic prowess of the omnipresent phylum Bacteroidetes.</title>
        <authorList>
            <person name="Nobu M.K."/>
            <person name="Mei R."/>
            <person name="Narihiro T."/>
            <person name="Kuroda K."/>
            <person name="Liu W.-T."/>
        </authorList>
    </citation>
    <scope>NUCLEOTIDE SEQUENCE</scope>
    <source>
        <strain evidence="15">ADurb.Bin276</strain>
    </source>
</reference>
<sequence length="221" mass="24309">MAILAPSILSCDFSRLKDQLLMAQEGGVEMIHIDVMDGHFVPNITFGTLIVDAVRKILPKAFLDVHLMIQNPQDCYLDFINAGADNISFHLEVVPDFDFLINLIQKAGAKASLAVAPGTPVHMLDQILPKLYLVLLMTVNPGFGGQKIIPGMDQKIIQLRKKIKSRGLNTLIEIDGGIHENNIEYLASCGASVIAAGSLVFSDENKITQKVREISDKIKRF</sequence>
<protein>
    <recommendedName>
        <fullName evidence="7 10">Ribulose-phosphate 3-epimerase</fullName>
        <ecNumber evidence="7 10">5.1.3.1</ecNumber>
    </recommendedName>
</protein>
<dbReference type="PROSITE" id="PS01085">
    <property type="entry name" value="RIBUL_P_3_EPIMER_1"/>
    <property type="match status" value="1"/>
</dbReference>
<dbReference type="SUPFAM" id="SSF51366">
    <property type="entry name" value="Ribulose-phoshate binding barrel"/>
    <property type="match status" value="1"/>
</dbReference>
<feature type="binding site" evidence="14">
    <location>
        <position position="177"/>
    </location>
    <ligand>
        <name>substrate</name>
    </ligand>
</feature>
<evidence type="ECO:0000256" key="1">
    <source>
        <dbReference type="ARBA" id="ARBA00001782"/>
    </source>
</evidence>
<comment type="cofactor">
    <cofactor evidence="4">
        <name>Zn(2+)</name>
        <dbReference type="ChEBI" id="CHEBI:29105"/>
    </cofactor>
</comment>
<feature type="binding site" evidence="10 14">
    <location>
        <position position="7"/>
    </location>
    <ligand>
        <name>substrate</name>
    </ligand>
</feature>
<keyword evidence="9 10" id="KW-0413">Isomerase</keyword>
<evidence type="ECO:0000256" key="11">
    <source>
        <dbReference type="PIRNR" id="PIRNR001461"/>
    </source>
</evidence>
<gene>
    <name evidence="15" type="primary">rpe_1</name>
    <name evidence="10" type="synonym">rpe</name>
    <name evidence="15" type="ORF">BWY41_00773</name>
</gene>
<comment type="pathway">
    <text evidence="10">Carbohydrate degradation.</text>
</comment>
<keyword evidence="13" id="KW-0862">Zinc</keyword>
<keyword evidence="8 10" id="KW-0479">Metal-binding</keyword>
<name>A0A1V5SZF9_9BACT</name>
<feature type="binding site" evidence="10 13">
    <location>
        <position position="175"/>
    </location>
    <ligand>
        <name>a divalent metal cation</name>
        <dbReference type="ChEBI" id="CHEBI:60240"/>
    </ligand>
</feature>
<dbReference type="PIRSF" id="PIRSF001461">
    <property type="entry name" value="RPE"/>
    <property type="match status" value="1"/>
</dbReference>
<comment type="cofactor">
    <cofactor evidence="3">
        <name>Co(2+)</name>
        <dbReference type="ChEBI" id="CHEBI:48828"/>
    </cofactor>
</comment>
<evidence type="ECO:0000256" key="14">
    <source>
        <dbReference type="PIRSR" id="PIRSR001461-3"/>
    </source>
</evidence>
<dbReference type="InterPro" id="IPR026019">
    <property type="entry name" value="Ribul_P_3_epim"/>
</dbReference>
<dbReference type="GO" id="GO:0006098">
    <property type="term" value="P:pentose-phosphate shunt"/>
    <property type="evidence" value="ECO:0007669"/>
    <property type="project" value="UniProtKB-UniRule"/>
</dbReference>
<comment type="cofactor">
    <cofactor evidence="2">
        <name>Mn(2+)</name>
        <dbReference type="ChEBI" id="CHEBI:29035"/>
    </cofactor>
</comment>
<accession>A0A1V5SZF9</accession>
<evidence type="ECO:0000256" key="2">
    <source>
        <dbReference type="ARBA" id="ARBA00001936"/>
    </source>
</evidence>
<dbReference type="EMBL" id="MWBQ01000047">
    <property type="protein sequence ID" value="OQA59744.1"/>
    <property type="molecule type" value="Genomic_DNA"/>
</dbReference>
<dbReference type="FunFam" id="3.20.20.70:FF:000004">
    <property type="entry name" value="Ribulose-phosphate 3-epimerase"/>
    <property type="match status" value="1"/>
</dbReference>